<keyword evidence="6" id="KW-1185">Reference proteome</keyword>
<dbReference type="PROSITE" id="PS51257">
    <property type="entry name" value="PROKAR_LIPOPROTEIN"/>
    <property type="match status" value="1"/>
</dbReference>
<dbReference type="Gene3D" id="1.25.40.10">
    <property type="entry name" value="Tetratricopeptide repeat domain"/>
    <property type="match status" value="1"/>
</dbReference>
<dbReference type="PROSITE" id="PS50005">
    <property type="entry name" value="TPR"/>
    <property type="match status" value="3"/>
</dbReference>
<evidence type="ECO:0000313" key="5">
    <source>
        <dbReference type="EMBL" id="MFD2095337.1"/>
    </source>
</evidence>
<dbReference type="Pfam" id="PF07719">
    <property type="entry name" value="TPR_2"/>
    <property type="match status" value="1"/>
</dbReference>
<organism evidence="5 6">
    <name type="scientific">Corallincola platygyrae</name>
    <dbReference type="NCBI Taxonomy" id="1193278"/>
    <lineage>
        <taxon>Bacteria</taxon>
        <taxon>Pseudomonadati</taxon>
        <taxon>Pseudomonadota</taxon>
        <taxon>Gammaproteobacteria</taxon>
        <taxon>Alteromonadales</taxon>
        <taxon>Psychromonadaceae</taxon>
        <taxon>Corallincola</taxon>
    </lineage>
</organism>
<dbReference type="NCBIfam" id="TIGR02521">
    <property type="entry name" value="type_IV_pilW"/>
    <property type="match status" value="1"/>
</dbReference>
<keyword evidence="2 3" id="KW-0802">TPR repeat</keyword>
<gene>
    <name evidence="5" type="primary">pilW</name>
    <name evidence="5" type="ORF">ACFSJ3_05010</name>
</gene>
<keyword evidence="4" id="KW-0732">Signal</keyword>
<evidence type="ECO:0000313" key="6">
    <source>
        <dbReference type="Proteomes" id="UP001597380"/>
    </source>
</evidence>
<dbReference type="InterPro" id="IPR019734">
    <property type="entry name" value="TPR_rpt"/>
</dbReference>
<dbReference type="SUPFAM" id="SSF48452">
    <property type="entry name" value="TPR-like"/>
    <property type="match status" value="1"/>
</dbReference>
<evidence type="ECO:0000256" key="2">
    <source>
        <dbReference type="ARBA" id="ARBA00022803"/>
    </source>
</evidence>
<feature type="repeat" description="TPR" evidence="3">
    <location>
        <begin position="42"/>
        <end position="75"/>
    </location>
</feature>
<dbReference type="Pfam" id="PF13181">
    <property type="entry name" value="TPR_8"/>
    <property type="match status" value="1"/>
</dbReference>
<comment type="caution">
    <text evidence="5">The sequence shown here is derived from an EMBL/GenBank/DDBJ whole genome shotgun (WGS) entry which is preliminary data.</text>
</comment>
<feature type="repeat" description="TPR" evidence="3">
    <location>
        <begin position="146"/>
        <end position="179"/>
    </location>
</feature>
<protein>
    <submittedName>
        <fullName evidence="5">Type IV pilus biogenesis/stability protein PilW</fullName>
    </submittedName>
</protein>
<dbReference type="InterPro" id="IPR011990">
    <property type="entry name" value="TPR-like_helical_dom_sf"/>
</dbReference>
<dbReference type="Pfam" id="PF14559">
    <property type="entry name" value="TPR_19"/>
    <property type="match status" value="1"/>
</dbReference>
<dbReference type="SMART" id="SM00028">
    <property type="entry name" value="TPR"/>
    <property type="match status" value="4"/>
</dbReference>
<dbReference type="PANTHER" id="PTHR12558">
    <property type="entry name" value="CELL DIVISION CYCLE 16,23,27"/>
    <property type="match status" value="1"/>
</dbReference>
<proteinExistence type="predicted"/>
<dbReference type="SMART" id="SM00671">
    <property type="entry name" value="SEL1"/>
    <property type="match status" value="2"/>
</dbReference>
<feature type="signal peptide" evidence="4">
    <location>
        <begin position="1"/>
        <end position="16"/>
    </location>
</feature>
<evidence type="ECO:0000256" key="4">
    <source>
        <dbReference type="SAM" id="SignalP"/>
    </source>
</evidence>
<dbReference type="PANTHER" id="PTHR12558:SF13">
    <property type="entry name" value="CELL DIVISION CYCLE PROTEIN 27 HOMOLOG"/>
    <property type="match status" value="1"/>
</dbReference>
<dbReference type="InterPro" id="IPR013360">
    <property type="entry name" value="Pilus_4_PilW"/>
</dbReference>
<dbReference type="InterPro" id="IPR013105">
    <property type="entry name" value="TPR_2"/>
</dbReference>
<reference evidence="6" key="1">
    <citation type="journal article" date="2019" name="Int. J. Syst. Evol. Microbiol.">
        <title>The Global Catalogue of Microorganisms (GCM) 10K type strain sequencing project: providing services to taxonomists for standard genome sequencing and annotation.</title>
        <authorList>
            <consortium name="The Broad Institute Genomics Platform"/>
            <consortium name="The Broad Institute Genome Sequencing Center for Infectious Disease"/>
            <person name="Wu L."/>
            <person name="Ma J."/>
        </authorList>
    </citation>
    <scope>NUCLEOTIDE SEQUENCE [LARGE SCALE GENOMIC DNA]</scope>
    <source>
        <strain evidence="6">CGMCC 1.10992</strain>
    </source>
</reference>
<dbReference type="EMBL" id="JBHUHT010000008">
    <property type="protein sequence ID" value="MFD2095337.1"/>
    <property type="molecule type" value="Genomic_DNA"/>
</dbReference>
<dbReference type="RefSeq" id="WP_345338495.1">
    <property type="nucleotide sequence ID" value="NZ_BAABLI010000005.1"/>
</dbReference>
<accession>A0ABW4XJP7</accession>
<keyword evidence="1" id="KW-0677">Repeat</keyword>
<name>A0ABW4XJP7_9GAMM</name>
<feature type="repeat" description="TPR" evidence="3">
    <location>
        <begin position="76"/>
        <end position="109"/>
    </location>
</feature>
<sequence>MLFRIFVLLLSVITLGGCVTETTYPDRDKNAQPSEPDSLSAAKARIALGLRYLKNGDYDQAKFNLTKALDHSPNNIEANYTMGYYYQVVKENELAEDYYKRAISLDSSNGDVRNTYGVFLCSQNRFEEAELQFLKAVESKTYFKVADSYENAALCARSNGQPDKAVEYFDKALTHAPNRAKSLLGLSELSWENGDRKRSESLLTRYHKSYSFSARSTYLALLQAYAKGDVMAEKKYGGILTAKFPASEQAKKYVLREYR</sequence>
<evidence type="ECO:0000256" key="3">
    <source>
        <dbReference type="PROSITE-ProRule" id="PRU00339"/>
    </source>
</evidence>
<dbReference type="Proteomes" id="UP001597380">
    <property type="component" value="Unassembled WGS sequence"/>
</dbReference>
<evidence type="ECO:0000256" key="1">
    <source>
        <dbReference type="ARBA" id="ARBA00022737"/>
    </source>
</evidence>
<feature type="chain" id="PRO_5047227062" evidence="4">
    <location>
        <begin position="17"/>
        <end position="259"/>
    </location>
</feature>
<dbReference type="InterPro" id="IPR006597">
    <property type="entry name" value="Sel1-like"/>
</dbReference>